<protein>
    <submittedName>
        <fullName evidence="2">VOC family protein</fullName>
    </submittedName>
</protein>
<dbReference type="Proteomes" id="UP000323454">
    <property type="component" value="Unassembled WGS sequence"/>
</dbReference>
<dbReference type="Gene3D" id="3.30.720.110">
    <property type="match status" value="1"/>
</dbReference>
<evidence type="ECO:0000313" key="3">
    <source>
        <dbReference type="Proteomes" id="UP000323454"/>
    </source>
</evidence>
<sequence>MATLTPHLVVRDVVAAAQWYARALGAEERSRIPLPGSKVLTIELAFGDSTVMIADEFPDQGIVSPLTLGGTYGALQIATEDADALWQRALDAGATVFHPLAETFWGERHGQIIDPFGHRWGISQHLRDVSADEIAREAAKAFGA</sequence>
<dbReference type="Gene3D" id="3.30.720.120">
    <property type="match status" value="1"/>
</dbReference>
<evidence type="ECO:0000313" key="2">
    <source>
        <dbReference type="EMBL" id="KAA2265352.1"/>
    </source>
</evidence>
<dbReference type="AlphaFoldDB" id="A0A5B2XR37"/>
<evidence type="ECO:0000259" key="1">
    <source>
        <dbReference type="PROSITE" id="PS51819"/>
    </source>
</evidence>
<dbReference type="Pfam" id="PF00903">
    <property type="entry name" value="Glyoxalase"/>
    <property type="match status" value="1"/>
</dbReference>
<dbReference type="InterPro" id="IPR037523">
    <property type="entry name" value="VOC_core"/>
</dbReference>
<gene>
    <name evidence="2" type="ORF">F0L68_04550</name>
</gene>
<reference evidence="2 3" key="2">
    <citation type="submission" date="2019-09" db="EMBL/GenBank/DDBJ databases">
        <authorList>
            <person name="Jin C."/>
        </authorList>
    </citation>
    <scope>NUCLEOTIDE SEQUENCE [LARGE SCALE GENOMIC DNA]</scope>
    <source>
        <strain evidence="2 3">AN110305</strain>
    </source>
</reference>
<dbReference type="PROSITE" id="PS51819">
    <property type="entry name" value="VOC"/>
    <property type="match status" value="1"/>
</dbReference>
<feature type="domain" description="VOC" evidence="1">
    <location>
        <begin position="1"/>
        <end position="125"/>
    </location>
</feature>
<dbReference type="RefSeq" id="WP_149848149.1">
    <property type="nucleotide sequence ID" value="NZ_VUOB01000006.1"/>
</dbReference>
<name>A0A5B2XR37_9PSEU</name>
<dbReference type="PANTHER" id="PTHR34109:SF1">
    <property type="entry name" value="VOC DOMAIN-CONTAINING PROTEIN"/>
    <property type="match status" value="1"/>
</dbReference>
<comment type="caution">
    <text evidence="2">The sequence shown here is derived from an EMBL/GenBank/DDBJ whole genome shotgun (WGS) entry which is preliminary data.</text>
</comment>
<dbReference type="InterPro" id="IPR004360">
    <property type="entry name" value="Glyas_Fos-R_dOase_dom"/>
</dbReference>
<proteinExistence type="predicted"/>
<dbReference type="OrthoDB" id="9795306at2"/>
<keyword evidence="3" id="KW-1185">Reference proteome</keyword>
<dbReference type="PANTHER" id="PTHR34109">
    <property type="entry name" value="BNAUNNG04460D PROTEIN-RELATED"/>
    <property type="match status" value="1"/>
</dbReference>
<dbReference type="EMBL" id="VUOB01000006">
    <property type="protein sequence ID" value="KAA2265352.1"/>
    <property type="molecule type" value="Genomic_DNA"/>
</dbReference>
<organism evidence="2 3">
    <name type="scientific">Solihabitans fulvus</name>
    <dbReference type="NCBI Taxonomy" id="1892852"/>
    <lineage>
        <taxon>Bacteria</taxon>
        <taxon>Bacillati</taxon>
        <taxon>Actinomycetota</taxon>
        <taxon>Actinomycetes</taxon>
        <taxon>Pseudonocardiales</taxon>
        <taxon>Pseudonocardiaceae</taxon>
        <taxon>Solihabitans</taxon>
    </lineage>
</organism>
<dbReference type="CDD" id="cd07246">
    <property type="entry name" value="VOC_like"/>
    <property type="match status" value="1"/>
</dbReference>
<dbReference type="InterPro" id="IPR029068">
    <property type="entry name" value="Glyas_Bleomycin-R_OHBP_Dase"/>
</dbReference>
<reference evidence="2 3" key="1">
    <citation type="submission" date="2019-09" db="EMBL/GenBank/DDBJ databases">
        <title>Goodfellowia gen. nov., a new genus of the Pseudonocardineae related to Actinoalloteichus, containing Goodfellowia coeruleoviolacea gen. nov., comb. nov. gen. nov., comb. nov.</title>
        <authorList>
            <person name="Labeda D."/>
        </authorList>
    </citation>
    <scope>NUCLEOTIDE SEQUENCE [LARGE SCALE GENOMIC DNA]</scope>
    <source>
        <strain evidence="2 3">AN110305</strain>
    </source>
</reference>
<accession>A0A5B2XR37</accession>
<dbReference type="SUPFAM" id="SSF54593">
    <property type="entry name" value="Glyoxalase/Bleomycin resistance protein/Dihydroxybiphenyl dioxygenase"/>
    <property type="match status" value="1"/>
</dbReference>